<protein>
    <submittedName>
        <fullName evidence="2">DUF3418 domain-containing protein</fullName>
    </submittedName>
</protein>
<reference evidence="2" key="1">
    <citation type="submission" date="2021-04" db="EMBL/GenBank/DDBJ databases">
        <title>novel species isolated from subtropical streams in China.</title>
        <authorList>
            <person name="Lu H."/>
        </authorList>
    </citation>
    <scope>NUCLEOTIDE SEQUENCE</scope>
    <source>
        <strain evidence="2">LFS511W</strain>
    </source>
</reference>
<dbReference type="AlphaFoldDB" id="A0A941DRG9"/>
<feature type="non-terminal residue" evidence="2">
    <location>
        <position position="162"/>
    </location>
</feature>
<dbReference type="Proteomes" id="UP000680067">
    <property type="component" value="Unassembled WGS sequence"/>
</dbReference>
<dbReference type="InterPro" id="IPR024590">
    <property type="entry name" value="HrpA_C"/>
</dbReference>
<feature type="non-terminal residue" evidence="2">
    <location>
        <position position="1"/>
    </location>
</feature>
<name>A0A941DRG9_9BURK</name>
<proteinExistence type="predicted"/>
<keyword evidence="3" id="KW-1185">Reference proteome</keyword>
<feature type="domain" description="RNA helicase HrpA C-terminal" evidence="1">
    <location>
        <begin position="32"/>
        <end position="161"/>
    </location>
</feature>
<sequence length="162" mass="18954">GRCIAQIQPEWLEKIGGHLLKKSYGEPRWEKRSGQVSAFERATLYGLVVYSQRRIQYGHYHPAEAREIFIREALVGGEFDTRAPFFAYNQKLVREIENLEHKSRRLDVLVDDELIVAFYDQHLPADVWNAVLFEQWHKEATSSNPKLLYLNKDELMRHEAAG</sequence>
<dbReference type="EMBL" id="JAGSPN010000118">
    <property type="protein sequence ID" value="MBR7784342.1"/>
    <property type="molecule type" value="Genomic_DNA"/>
</dbReference>
<evidence type="ECO:0000313" key="2">
    <source>
        <dbReference type="EMBL" id="MBR7784342.1"/>
    </source>
</evidence>
<comment type="caution">
    <text evidence="2">The sequence shown here is derived from an EMBL/GenBank/DDBJ whole genome shotgun (WGS) entry which is preliminary data.</text>
</comment>
<evidence type="ECO:0000313" key="3">
    <source>
        <dbReference type="Proteomes" id="UP000680067"/>
    </source>
</evidence>
<dbReference type="Pfam" id="PF11898">
    <property type="entry name" value="DUF3418"/>
    <property type="match status" value="1"/>
</dbReference>
<organism evidence="2 3">
    <name type="scientific">Undibacterium luofuense</name>
    <dbReference type="NCBI Taxonomy" id="2828733"/>
    <lineage>
        <taxon>Bacteria</taxon>
        <taxon>Pseudomonadati</taxon>
        <taxon>Pseudomonadota</taxon>
        <taxon>Betaproteobacteria</taxon>
        <taxon>Burkholderiales</taxon>
        <taxon>Oxalobacteraceae</taxon>
        <taxon>Undibacterium</taxon>
    </lineage>
</organism>
<evidence type="ECO:0000259" key="1">
    <source>
        <dbReference type="Pfam" id="PF11898"/>
    </source>
</evidence>
<gene>
    <name evidence="2" type="ORF">KDM89_19610</name>
</gene>
<dbReference type="RefSeq" id="WP_212689573.1">
    <property type="nucleotide sequence ID" value="NZ_JAGSPN010000118.1"/>
</dbReference>
<accession>A0A941DRG9</accession>